<dbReference type="AlphaFoldDB" id="A0A420HHJ7"/>
<reference evidence="1 2" key="1">
    <citation type="journal article" date="2018" name="BMC Genomics">
        <title>Comparative genome analyses reveal sequence features reflecting distinct modes of host-adaptation between dicot and monocot powdery mildew.</title>
        <authorList>
            <person name="Wu Y."/>
            <person name="Ma X."/>
            <person name="Pan Z."/>
            <person name="Kale S.D."/>
            <person name="Song Y."/>
            <person name="King H."/>
            <person name="Zhang Q."/>
            <person name="Presley C."/>
            <person name="Deng X."/>
            <person name="Wei C.I."/>
            <person name="Xiao S."/>
        </authorList>
    </citation>
    <scope>NUCLEOTIDE SEQUENCE [LARGE SCALE GENOMIC DNA]</scope>
    <source>
        <strain evidence="1">UCSC1</strain>
    </source>
</reference>
<sequence length="81" mass="9591">MQGCRSYYHSDSELNKARERFHKGADQYVAEYDDYLKSIDETEEDDTNPIENNKIYEHLILDVKSSRNDATHQEHNGLFHD</sequence>
<organism evidence="1 2">
    <name type="scientific">Golovinomyces cichoracearum</name>
    <dbReference type="NCBI Taxonomy" id="62708"/>
    <lineage>
        <taxon>Eukaryota</taxon>
        <taxon>Fungi</taxon>
        <taxon>Dikarya</taxon>
        <taxon>Ascomycota</taxon>
        <taxon>Pezizomycotina</taxon>
        <taxon>Leotiomycetes</taxon>
        <taxon>Erysiphales</taxon>
        <taxon>Erysiphaceae</taxon>
        <taxon>Golovinomyces</taxon>
    </lineage>
</organism>
<dbReference type="Proteomes" id="UP000285405">
    <property type="component" value="Unassembled WGS sequence"/>
</dbReference>
<proteinExistence type="predicted"/>
<comment type="caution">
    <text evidence="1">The sequence shown here is derived from an EMBL/GenBank/DDBJ whole genome shotgun (WGS) entry which is preliminary data.</text>
</comment>
<gene>
    <name evidence="1" type="ORF">GcC1_193029</name>
</gene>
<evidence type="ECO:0000313" key="2">
    <source>
        <dbReference type="Proteomes" id="UP000285405"/>
    </source>
</evidence>
<protein>
    <submittedName>
        <fullName evidence="1">Uncharacterized protein</fullName>
    </submittedName>
</protein>
<accession>A0A420HHJ7</accession>
<dbReference type="EMBL" id="MCBR01019341">
    <property type="protein sequence ID" value="RKF56897.1"/>
    <property type="molecule type" value="Genomic_DNA"/>
</dbReference>
<evidence type="ECO:0000313" key="1">
    <source>
        <dbReference type="EMBL" id="RKF56897.1"/>
    </source>
</evidence>
<name>A0A420HHJ7_9PEZI</name>